<comment type="catalytic activity">
    <reaction evidence="1">
        <text>catechol + O2 = (2Z,4E)-2-hydroxy-6-oxohexa-2,4-dienoate + H(+)</text>
        <dbReference type="Rhea" id="RHEA:17337"/>
        <dbReference type="ChEBI" id="CHEBI:15378"/>
        <dbReference type="ChEBI" id="CHEBI:15379"/>
        <dbReference type="ChEBI" id="CHEBI:18135"/>
        <dbReference type="ChEBI" id="CHEBI:71198"/>
        <dbReference type="EC" id="1.13.11.2"/>
    </reaction>
</comment>
<dbReference type="Pfam" id="PF22247">
    <property type="entry name" value="Diox-like_N"/>
    <property type="match status" value="1"/>
</dbReference>
<dbReference type="InterPro" id="IPR037523">
    <property type="entry name" value="VOC_core"/>
</dbReference>
<evidence type="ECO:0000313" key="17">
    <source>
        <dbReference type="EMBL" id="SHE63162.1"/>
    </source>
</evidence>
<evidence type="ECO:0000256" key="15">
    <source>
        <dbReference type="RuleBase" id="RU000683"/>
    </source>
</evidence>
<keyword evidence="18" id="KW-1185">Reference proteome</keyword>
<keyword evidence="11 15" id="KW-0560">Oxidoreductase</keyword>
<sequence>MGVIRLGYVHAKVNDLSEATRHYGETLGLQLTDSVDGKSYFKGWDEWDHHSVVLEEGGSGLVKMGFKVSSDEDLDHLENQMAAFGLTVRRVHRKEEHAVGEAVEAILPSGHVMQLYREIEVLGTSVGTVNPDPWPDGLLGIGAPRLDHLLITAEDPALLTRFFTEVLEFNISEKVVPEAGSNQILASWLFRTNTPHDIAIIGGPDAKLHHFAFALDDWKELLRAADVMSKTRTSIDIGPTRHGITRGETIYFFDPSGNRNEVFAGGYITYPDFPCIEWTVEQLGTGIFYHNRELNEAFTSVVS</sequence>
<dbReference type="InterPro" id="IPR017624">
    <property type="entry name" value="Catechol_2-3_dOase"/>
</dbReference>
<evidence type="ECO:0000256" key="6">
    <source>
        <dbReference type="ARBA" id="ARBA00022190"/>
    </source>
</evidence>
<protein>
    <recommendedName>
        <fullName evidence="6">Metapyrocatechase</fullName>
        <ecNumber evidence="5">1.13.11.2</ecNumber>
    </recommendedName>
    <alternativeName>
        <fullName evidence="14">CatO2ase</fullName>
    </alternativeName>
    <alternativeName>
        <fullName evidence="13">Catechol 2,3-dioxygenase</fullName>
    </alternativeName>
</protein>
<dbReference type="EC" id="1.13.11.2" evidence="5"/>
<evidence type="ECO:0000256" key="2">
    <source>
        <dbReference type="ARBA" id="ARBA00001954"/>
    </source>
</evidence>
<dbReference type="InterPro" id="IPR004360">
    <property type="entry name" value="Glyas_Fos-R_dOase_dom"/>
</dbReference>
<comment type="cofactor">
    <cofactor evidence="2 15">
        <name>Fe(2+)</name>
        <dbReference type="ChEBI" id="CHEBI:29033"/>
    </cofactor>
</comment>
<dbReference type="Proteomes" id="UP000184295">
    <property type="component" value="Unassembled WGS sequence"/>
</dbReference>
<evidence type="ECO:0000256" key="11">
    <source>
        <dbReference type="ARBA" id="ARBA00023002"/>
    </source>
</evidence>
<dbReference type="InterPro" id="IPR054560">
    <property type="entry name" value="XylE-like_N"/>
</dbReference>
<dbReference type="GO" id="GO:0008198">
    <property type="term" value="F:ferrous iron binding"/>
    <property type="evidence" value="ECO:0007669"/>
    <property type="project" value="InterPro"/>
</dbReference>
<evidence type="ECO:0000256" key="13">
    <source>
        <dbReference type="ARBA" id="ARBA00030369"/>
    </source>
</evidence>
<evidence type="ECO:0000259" key="16">
    <source>
        <dbReference type="PROSITE" id="PS51819"/>
    </source>
</evidence>
<dbReference type="NCBIfam" id="TIGR03211">
    <property type="entry name" value="catechol_2_3"/>
    <property type="match status" value="1"/>
</dbReference>
<dbReference type="OrthoDB" id="317332at2"/>
<dbReference type="Gene3D" id="3.10.180.10">
    <property type="entry name" value="2,3-Dihydroxybiphenyl 1,2-Dioxygenase, domain 1"/>
    <property type="match status" value="2"/>
</dbReference>
<keyword evidence="9 15" id="KW-0058">Aromatic hydrocarbons catabolism</keyword>
<evidence type="ECO:0000256" key="4">
    <source>
        <dbReference type="ARBA" id="ARBA00011881"/>
    </source>
</evidence>
<evidence type="ECO:0000256" key="12">
    <source>
        <dbReference type="ARBA" id="ARBA00023004"/>
    </source>
</evidence>
<comment type="similarity">
    <text evidence="3 15">Belongs to the extradiol ring-cleavage dioxygenase family.</text>
</comment>
<evidence type="ECO:0000256" key="9">
    <source>
        <dbReference type="ARBA" id="ARBA00022797"/>
    </source>
</evidence>
<keyword evidence="8" id="KW-0677">Repeat</keyword>
<accession>A0A1M4V2N0</accession>
<proteinExistence type="inferred from homology"/>
<dbReference type="RefSeq" id="WP_072789896.1">
    <property type="nucleotide sequence ID" value="NZ_FQUL01000013.1"/>
</dbReference>
<organism evidence="17 18">
    <name type="scientific">Ferrithrix thermotolerans DSM 19514</name>
    <dbReference type="NCBI Taxonomy" id="1121881"/>
    <lineage>
        <taxon>Bacteria</taxon>
        <taxon>Bacillati</taxon>
        <taxon>Actinomycetota</taxon>
        <taxon>Acidimicrobiia</taxon>
        <taxon>Acidimicrobiales</taxon>
        <taxon>Acidimicrobiaceae</taxon>
        <taxon>Ferrithrix</taxon>
    </lineage>
</organism>
<reference evidence="18" key="1">
    <citation type="submission" date="2016-11" db="EMBL/GenBank/DDBJ databases">
        <authorList>
            <person name="Varghese N."/>
            <person name="Submissions S."/>
        </authorList>
    </citation>
    <scope>NUCLEOTIDE SEQUENCE [LARGE SCALE GENOMIC DNA]</scope>
    <source>
        <strain evidence="18">DSM 19514</strain>
    </source>
</reference>
<evidence type="ECO:0000256" key="14">
    <source>
        <dbReference type="ARBA" id="ARBA00031146"/>
    </source>
</evidence>
<gene>
    <name evidence="17" type="ORF">SAMN02745225_01175</name>
</gene>
<keyword evidence="12 15" id="KW-0408">Iron</keyword>
<dbReference type="STRING" id="1121881.SAMN02745225_01175"/>
<name>A0A1M4V2N0_9ACTN</name>
<dbReference type="GO" id="GO:0018577">
    <property type="term" value="F:catechol 2,3-dioxygenase activity"/>
    <property type="evidence" value="ECO:0007669"/>
    <property type="project" value="UniProtKB-EC"/>
</dbReference>
<comment type="subunit">
    <text evidence="4">Homotetramer.</text>
</comment>
<evidence type="ECO:0000256" key="8">
    <source>
        <dbReference type="ARBA" id="ARBA00022737"/>
    </source>
</evidence>
<dbReference type="EMBL" id="FQUL01000013">
    <property type="protein sequence ID" value="SHE63162.1"/>
    <property type="molecule type" value="Genomic_DNA"/>
</dbReference>
<evidence type="ECO:0000256" key="3">
    <source>
        <dbReference type="ARBA" id="ARBA00008784"/>
    </source>
</evidence>
<dbReference type="PROSITE" id="PS51819">
    <property type="entry name" value="VOC"/>
    <property type="match status" value="2"/>
</dbReference>
<feature type="domain" description="VOC" evidence="16">
    <location>
        <begin position="145"/>
        <end position="265"/>
    </location>
</feature>
<dbReference type="Pfam" id="PF00903">
    <property type="entry name" value="Glyoxalase"/>
    <property type="match status" value="1"/>
</dbReference>
<evidence type="ECO:0000256" key="10">
    <source>
        <dbReference type="ARBA" id="ARBA00022964"/>
    </source>
</evidence>
<dbReference type="InterPro" id="IPR029068">
    <property type="entry name" value="Glyas_Bleomycin-R_OHBP_Dase"/>
</dbReference>
<keyword evidence="10 15" id="KW-0223">Dioxygenase</keyword>
<dbReference type="AlphaFoldDB" id="A0A1M4V2N0"/>
<dbReference type="SUPFAM" id="SSF54593">
    <property type="entry name" value="Glyoxalase/Bleomycin resistance protein/Dihydroxybiphenyl dioxygenase"/>
    <property type="match status" value="1"/>
</dbReference>
<dbReference type="PROSITE" id="PS00082">
    <property type="entry name" value="EXTRADIOL_DIOXYGENAS"/>
    <property type="match status" value="1"/>
</dbReference>
<evidence type="ECO:0000256" key="1">
    <source>
        <dbReference type="ARBA" id="ARBA00000163"/>
    </source>
</evidence>
<keyword evidence="7" id="KW-0479">Metal-binding</keyword>
<feature type="domain" description="VOC" evidence="16">
    <location>
        <begin position="5"/>
        <end position="118"/>
    </location>
</feature>
<evidence type="ECO:0000313" key="18">
    <source>
        <dbReference type="Proteomes" id="UP000184295"/>
    </source>
</evidence>
<dbReference type="InterPro" id="IPR000486">
    <property type="entry name" value="Xdiol_ring_cleave_dOase_1/2"/>
</dbReference>
<evidence type="ECO:0000256" key="7">
    <source>
        <dbReference type="ARBA" id="ARBA00022723"/>
    </source>
</evidence>
<evidence type="ECO:0000256" key="5">
    <source>
        <dbReference type="ARBA" id="ARBA00013117"/>
    </source>
</evidence>